<name>A0A0M8K7E8_9CHLR</name>
<dbReference type="EMBL" id="LGKN01000003">
    <property type="protein sequence ID" value="KPL89724.1"/>
    <property type="molecule type" value="Genomic_DNA"/>
</dbReference>
<protein>
    <recommendedName>
        <fullName evidence="5">Glycoside hydrolase family 5 domain-containing protein</fullName>
    </recommendedName>
</protein>
<dbReference type="AlphaFoldDB" id="A0A0M8K7E8"/>
<evidence type="ECO:0000313" key="4">
    <source>
        <dbReference type="Proteomes" id="UP000050502"/>
    </source>
</evidence>
<accession>A0A0M8K7E8</accession>
<sequence length="452" mass="51823">MTTTYTRLAAYPRPPNDNGWGFHSSSGAYEQPWMSEAWRVRFSGKSAIQSLTDADKRHIMREYARMLHDEYGIRWFKLLAGGTAQLDFLDALVEAGIETIVRLWTDRPHPHYVAPTEVVQQFLEHGAHYIEWGNEPNLFLEWESTAWHRGNLEEQLLDQIERNLETITTAALRAGVQGIPLIPSLSPGGNRDARIMFSRLMHLIRERNLQSDFTTSAVAIHNRPHNIPPHEPATETLSVTFREYEWYDEQIRTTLGYSLPLLGTEAGYEIGDATIPGYPRITGDLHATYNMEIFRGFRETWHPSFFCACMWLIEIYEKNSFSFANAAWWYNKIAGGDYPENILPAVHALREEAAQRLFVRTMPWETPPPPASSFADILLAEANARQVIEFNPNAALQQRIFADGFVPNSPEFALEFEGETFIAQRAEHLQSGEVRVYYVKQGEWAQVKFIRG</sequence>
<evidence type="ECO:0000313" key="3">
    <source>
        <dbReference type="Proteomes" id="UP000037784"/>
    </source>
</evidence>
<dbReference type="RefSeq" id="WP_054491803.1">
    <property type="nucleotide sequence ID" value="NZ_BBZA01000016.1"/>
</dbReference>
<reference evidence="2 4" key="2">
    <citation type="submission" date="2015-07" db="EMBL/GenBank/DDBJ databases">
        <title>Whole genome sequence of Ardenticatena maritima DSM 23922.</title>
        <authorList>
            <person name="Hemp J."/>
            <person name="Ward L.M."/>
            <person name="Pace L.A."/>
            <person name="Fischer W.W."/>
        </authorList>
    </citation>
    <scope>NUCLEOTIDE SEQUENCE [LARGE SCALE GENOMIC DNA]</scope>
    <source>
        <strain evidence="2 4">110S</strain>
    </source>
</reference>
<dbReference type="InterPro" id="IPR017853">
    <property type="entry name" value="GH"/>
</dbReference>
<organism evidence="1 3">
    <name type="scientific">Ardenticatena maritima</name>
    <dbReference type="NCBI Taxonomy" id="872965"/>
    <lineage>
        <taxon>Bacteria</taxon>
        <taxon>Bacillati</taxon>
        <taxon>Chloroflexota</taxon>
        <taxon>Ardenticatenia</taxon>
        <taxon>Ardenticatenales</taxon>
        <taxon>Ardenticatenaceae</taxon>
        <taxon>Ardenticatena</taxon>
    </lineage>
</organism>
<keyword evidence="3" id="KW-1185">Reference proteome</keyword>
<dbReference type="OrthoDB" id="137480at2"/>
<dbReference type="Proteomes" id="UP000050502">
    <property type="component" value="Unassembled WGS sequence"/>
</dbReference>
<comment type="caution">
    <text evidence="1">The sequence shown here is derived from an EMBL/GenBank/DDBJ whole genome shotgun (WGS) entry which is preliminary data.</text>
</comment>
<reference evidence="3" key="3">
    <citation type="submission" date="2015-08" db="EMBL/GenBank/DDBJ databases">
        <title>Draft Genome Sequence of a Heterotrophic Facultative Anaerobic Bacterium Ardenticatena maritima Strain 110S.</title>
        <authorList>
            <person name="Kawaichi S."/>
            <person name="Yoshida T."/>
            <person name="Sako Y."/>
            <person name="Nakamura R."/>
        </authorList>
    </citation>
    <scope>NUCLEOTIDE SEQUENCE [LARGE SCALE GENOMIC DNA]</scope>
    <source>
        <strain evidence="3">110S</strain>
    </source>
</reference>
<evidence type="ECO:0000313" key="1">
    <source>
        <dbReference type="EMBL" id="GAP61866.1"/>
    </source>
</evidence>
<dbReference type="SUPFAM" id="SSF51445">
    <property type="entry name" value="(Trans)glycosidases"/>
    <property type="match status" value="1"/>
</dbReference>
<dbReference type="PATRIC" id="fig|872965.6.peg.952"/>
<reference evidence="1 3" key="1">
    <citation type="journal article" date="2015" name="Genome Announc.">
        <title>Draft Genome Sequence of a Heterotrophic Facultative Anaerobic Thermophilic Bacterium, Ardenticatena maritima Strain 110ST.</title>
        <authorList>
            <person name="Kawaichi S."/>
            <person name="Yoshida T."/>
            <person name="Sako Y."/>
            <person name="Nakamura R."/>
        </authorList>
    </citation>
    <scope>NUCLEOTIDE SEQUENCE [LARGE SCALE GENOMIC DNA]</scope>
    <source>
        <strain evidence="1 3">110S</strain>
    </source>
</reference>
<dbReference type="Proteomes" id="UP000037784">
    <property type="component" value="Unassembled WGS sequence"/>
</dbReference>
<evidence type="ECO:0008006" key="5">
    <source>
        <dbReference type="Google" id="ProtNLM"/>
    </source>
</evidence>
<dbReference type="STRING" id="872965.SE16_04885"/>
<gene>
    <name evidence="1" type="ORF">ARMA_0289</name>
    <name evidence="2" type="ORF">SE16_04885</name>
</gene>
<dbReference type="Gene3D" id="3.20.20.80">
    <property type="entry name" value="Glycosidases"/>
    <property type="match status" value="1"/>
</dbReference>
<dbReference type="EMBL" id="BBZA01000016">
    <property type="protein sequence ID" value="GAP61866.1"/>
    <property type="molecule type" value="Genomic_DNA"/>
</dbReference>
<proteinExistence type="predicted"/>
<dbReference type="InParanoid" id="A0A0M8K7E8"/>
<evidence type="ECO:0000313" key="2">
    <source>
        <dbReference type="EMBL" id="KPL89724.1"/>
    </source>
</evidence>